<feature type="domain" description="Nitrite/Sulfite reductase ferredoxin-like" evidence="5">
    <location>
        <begin position="42"/>
        <end position="104"/>
    </location>
</feature>
<dbReference type="EMBL" id="JAHLOQ010000025">
    <property type="protein sequence ID" value="MBU5336647.1"/>
    <property type="molecule type" value="Genomic_DNA"/>
</dbReference>
<dbReference type="PANTHER" id="PTHR32439:SF9">
    <property type="entry name" value="BLR3264 PROTEIN"/>
    <property type="match status" value="1"/>
</dbReference>
<keyword evidence="1" id="KW-0004">4Fe-4S</keyword>
<evidence type="ECO:0000256" key="3">
    <source>
        <dbReference type="ARBA" id="ARBA00023002"/>
    </source>
</evidence>
<dbReference type="Pfam" id="PF03460">
    <property type="entry name" value="NIR_SIR_ferr"/>
    <property type="match status" value="1"/>
</dbReference>
<dbReference type="RefSeq" id="WP_216570133.1">
    <property type="nucleotide sequence ID" value="NZ_JAHLOQ010000025.1"/>
</dbReference>
<keyword evidence="3" id="KW-0560">Oxidoreductase</keyword>
<proteinExistence type="predicted"/>
<evidence type="ECO:0000256" key="1">
    <source>
        <dbReference type="ARBA" id="ARBA00022485"/>
    </source>
</evidence>
<protein>
    <submittedName>
        <fullName evidence="6">Nitrite/sulfite reductase</fullName>
    </submittedName>
</protein>
<keyword evidence="2" id="KW-0349">Heme</keyword>
<dbReference type="InterPro" id="IPR051329">
    <property type="entry name" value="NIR_SIR_4Fe-4S"/>
</dbReference>
<comment type="caution">
    <text evidence="6">The sequence shown here is derived from an EMBL/GenBank/DDBJ whole genome shotgun (WGS) entry which is preliminary data.</text>
</comment>
<feature type="domain" description="Nitrite/sulphite reductase 4Fe-4S" evidence="4">
    <location>
        <begin position="118"/>
        <end position="271"/>
    </location>
</feature>
<evidence type="ECO:0000259" key="4">
    <source>
        <dbReference type="Pfam" id="PF01077"/>
    </source>
</evidence>
<evidence type="ECO:0000256" key="2">
    <source>
        <dbReference type="ARBA" id="ARBA00022617"/>
    </source>
</evidence>
<dbReference type="PANTHER" id="PTHR32439">
    <property type="entry name" value="FERREDOXIN--NITRITE REDUCTASE, CHLOROPLASTIC"/>
    <property type="match status" value="1"/>
</dbReference>
<dbReference type="Proteomes" id="UP001196301">
    <property type="component" value="Unassembled WGS sequence"/>
</dbReference>
<evidence type="ECO:0000313" key="7">
    <source>
        <dbReference type="Proteomes" id="UP001196301"/>
    </source>
</evidence>
<gene>
    <name evidence="6" type="ORF">KQI20_09370</name>
</gene>
<reference evidence="6 7" key="1">
    <citation type="submission" date="2021-06" db="EMBL/GenBank/DDBJ databases">
        <authorList>
            <person name="Sun Q."/>
            <person name="Li D."/>
        </authorList>
    </citation>
    <scope>NUCLEOTIDE SEQUENCE [LARGE SCALE GENOMIC DNA]</scope>
    <source>
        <strain evidence="6 7">N19</strain>
    </source>
</reference>
<organism evidence="6 7">
    <name type="scientific">Intestinibacter bartlettii</name>
    <dbReference type="NCBI Taxonomy" id="261299"/>
    <lineage>
        <taxon>Bacteria</taxon>
        <taxon>Bacillati</taxon>
        <taxon>Bacillota</taxon>
        <taxon>Clostridia</taxon>
        <taxon>Peptostreptococcales</taxon>
        <taxon>Peptostreptococcaceae</taxon>
        <taxon>Intestinibacter</taxon>
    </lineage>
</organism>
<keyword evidence="2" id="KW-0408">Iron</keyword>
<name>A0ABS6DZH9_9FIRM</name>
<keyword evidence="2" id="KW-0479">Metal-binding</keyword>
<dbReference type="InterPro" id="IPR005117">
    <property type="entry name" value="NiRdtase/SiRdtase_haem-b_fer"/>
</dbReference>
<evidence type="ECO:0000259" key="5">
    <source>
        <dbReference type="Pfam" id="PF03460"/>
    </source>
</evidence>
<evidence type="ECO:0000313" key="6">
    <source>
        <dbReference type="EMBL" id="MBU5336647.1"/>
    </source>
</evidence>
<keyword evidence="7" id="KW-1185">Reference proteome</keyword>
<dbReference type="Pfam" id="PF01077">
    <property type="entry name" value="NIR_SIR"/>
    <property type="match status" value="1"/>
</dbReference>
<keyword evidence="1" id="KW-0411">Iron-sulfur</keyword>
<accession>A0ABS6DZH9</accession>
<sequence>MNNLKKTLLNELPEFKDYTLNFINGNLSKMQYKGFSGGYGVYAQRNKQSFMIRLRTSCGVISRSQLHTIYQIAHKHNLNYIHLTTRQSIQLHDLDMNTTVDIIKQCIEKDIYTRGTGGNFPRNVGLSPLSGVDPKESFDVTPYALAIDKYFLSQITNYNIPRKFKVSLSSSPKDSAHATVQDLGFVATLKNNKPYFEVYAGGGLGKNPKIGLKLPELIHPNDILFYVEGMIQFFKTEGNYENKHKARVRYMVDEFGEEEFLKKLKSYVDKQKQNNNLKISPEPIDYNKQGSEINFDNPRLFNQKQPGLYTVYIHPLGGIYKLKDLKCLLKELDKVKNPIIRLGMMEEIYILNLNAEEAKKILEITECISGCTQLESSISCVGSEICQIGICNSQKMLSDIITYFKVNSENRENIEVMPRIYISGCKNSCGVHQIACIGLAGKLKKVNGKSVKSFEMSINGNFSVGESKLGEYIADFKQSDIPPMLYEISEKLIEKNIDFYTLTNNYREEFNQIMDKYKI</sequence>
<dbReference type="InterPro" id="IPR006067">
    <property type="entry name" value="NO2/SO3_Rdtase_4Fe4S_dom"/>
</dbReference>